<reference evidence="7" key="1">
    <citation type="submission" date="2016-12" db="EMBL/GenBank/DDBJ databases">
        <authorList>
            <person name="Rodrigo-Torres L."/>
            <person name="Arahal R.D."/>
            <person name="Lucena T."/>
        </authorList>
    </citation>
    <scope>NUCLEOTIDE SEQUENCE [LARGE SCALE GENOMIC DNA]</scope>
</reference>
<evidence type="ECO:0000256" key="2">
    <source>
        <dbReference type="ARBA" id="ARBA00022741"/>
    </source>
</evidence>
<sequence length="101" mass="10580">MKNNKLLIANRGEIAVRIIQAAKALGLPTVAVCSEADSDALPARMADESIIIGPPGAGQSYLDQQRGIDAAKQAGQFDTGTLEVWLQAHLSQLNTEGTAHG</sequence>
<dbReference type="InterPro" id="IPR011764">
    <property type="entry name" value="Biotin_carboxylation_dom"/>
</dbReference>
<organism evidence="6 7">
    <name type="scientific">Vibrio quintilis</name>
    <dbReference type="NCBI Taxonomy" id="1117707"/>
    <lineage>
        <taxon>Bacteria</taxon>
        <taxon>Pseudomonadati</taxon>
        <taxon>Pseudomonadota</taxon>
        <taxon>Gammaproteobacteria</taxon>
        <taxon>Vibrionales</taxon>
        <taxon>Vibrionaceae</taxon>
        <taxon>Vibrio</taxon>
    </lineage>
</organism>
<dbReference type="PANTHER" id="PTHR18866:SF33">
    <property type="entry name" value="METHYLCROTONOYL-COA CARBOXYLASE SUBUNIT ALPHA, MITOCHONDRIAL-RELATED"/>
    <property type="match status" value="1"/>
</dbReference>
<gene>
    <name evidence="6" type="primary">accC_1</name>
    <name evidence="6" type="ORF">VQ7734_01492</name>
</gene>
<dbReference type="InterPro" id="IPR016185">
    <property type="entry name" value="PreATP-grasp_dom_sf"/>
</dbReference>
<keyword evidence="4" id="KW-0092">Biotin</keyword>
<dbReference type="RefSeq" id="WP_083601555.1">
    <property type="nucleotide sequence ID" value="NZ_AP024897.1"/>
</dbReference>
<evidence type="ECO:0000256" key="1">
    <source>
        <dbReference type="ARBA" id="ARBA00022598"/>
    </source>
</evidence>
<dbReference type="SUPFAM" id="SSF52440">
    <property type="entry name" value="PreATP-grasp domain"/>
    <property type="match status" value="1"/>
</dbReference>
<dbReference type="Proteomes" id="UP000184600">
    <property type="component" value="Unassembled WGS sequence"/>
</dbReference>
<dbReference type="AlphaFoldDB" id="A0A1M7YT86"/>
<feature type="domain" description="Biotin carboxylation" evidence="5">
    <location>
        <begin position="2"/>
        <end position="101"/>
    </location>
</feature>
<name>A0A1M7YT86_9VIBR</name>
<accession>A0A1M7YT86</accession>
<dbReference type="GO" id="GO:0005524">
    <property type="term" value="F:ATP binding"/>
    <property type="evidence" value="ECO:0007669"/>
    <property type="project" value="UniProtKB-KW"/>
</dbReference>
<dbReference type="EC" id="6.3.4.14" evidence="6"/>
<dbReference type="Gene3D" id="3.40.50.20">
    <property type="match status" value="1"/>
</dbReference>
<dbReference type="OrthoDB" id="4277356at2"/>
<proteinExistence type="predicted"/>
<keyword evidence="1 6" id="KW-0436">Ligase</keyword>
<dbReference type="PANTHER" id="PTHR18866">
    <property type="entry name" value="CARBOXYLASE:PYRUVATE/ACETYL-COA/PROPIONYL-COA CARBOXYLASE"/>
    <property type="match status" value="1"/>
</dbReference>
<dbReference type="EMBL" id="FRFG01000017">
    <property type="protein sequence ID" value="SHO55746.1"/>
    <property type="molecule type" value="Genomic_DNA"/>
</dbReference>
<evidence type="ECO:0000259" key="5">
    <source>
        <dbReference type="PROSITE" id="PS50979"/>
    </source>
</evidence>
<evidence type="ECO:0000313" key="7">
    <source>
        <dbReference type="Proteomes" id="UP000184600"/>
    </source>
</evidence>
<dbReference type="GO" id="GO:0004075">
    <property type="term" value="F:biotin carboxylase activity"/>
    <property type="evidence" value="ECO:0007669"/>
    <property type="project" value="UniProtKB-EC"/>
</dbReference>
<dbReference type="STRING" id="1117707.VQ7734_01492"/>
<dbReference type="PROSITE" id="PS50979">
    <property type="entry name" value="BC"/>
    <property type="match status" value="1"/>
</dbReference>
<protein>
    <submittedName>
        <fullName evidence="6">Biotin carboxylase</fullName>
        <ecNumber evidence="6">6.3.4.14</ecNumber>
    </submittedName>
</protein>
<evidence type="ECO:0000256" key="4">
    <source>
        <dbReference type="ARBA" id="ARBA00023267"/>
    </source>
</evidence>
<keyword evidence="7" id="KW-1185">Reference proteome</keyword>
<dbReference type="InterPro" id="IPR050856">
    <property type="entry name" value="Biotin_carboxylase_complex"/>
</dbReference>
<keyword evidence="3" id="KW-0067">ATP-binding</keyword>
<evidence type="ECO:0000313" key="6">
    <source>
        <dbReference type="EMBL" id="SHO55746.1"/>
    </source>
</evidence>
<dbReference type="InterPro" id="IPR005481">
    <property type="entry name" value="BC-like_N"/>
</dbReference>
<keyword evidence="2" id="KW-0547">Nucleotide-binding</keyword>
<dbReference type="Pfam" id="PF00289">
    <property type="entry name" value="Biotin_carb_N"/>
    <property type="match status" value="1"/>
</dbReference>
<evidence type="ECO:0000256" key="3">
    <source>
        <dbReference type="ARBA" id="ARBA00022840"/>
    </source>
</evidence>